<dbReference type="Pfam" id="PF13898">
    <property type="entry name" value="MINDY-3_4_CD"/>
    <property type="match status" value="1"/>
</dbReference>
<dbReference type="GO" id="GO:0004843">
    <property type="term" value="F:cysteine-type deubiquitinase activity"/>
    <property type="evidence" value="ECO:0007669"/>
    <property type="project" value="UniProtKB-EC"/>
</dbReference>
<reference evidence="4 5" key="1">
    <citation type="journal article" date="2013" name="Curr. Biol.">
        <title>The Genome of the Foraminiferan Reticulomyxa filosa.</title>
        <authorList>
            <person name="Glockner G."/>
            <person name="Hulsmann N."/>
            <person name="Schleicher M."/>
            <person name="Noegel A.A."/>
            <person name="Eichinger L."/>
            <person name="Gallinger C."/>
            <person name="Pawlowski J."/>
            <person name="Sierra R."/>
            <person name="Euteneuer U."/>
            <person name="Pillet L."/>
            <person name="Moustafa A."/>
            <person name="Platzer M."/>
            <person name="Groth M."/>
            <person name="Szafranski K."/>
            <person name="Schliwa M."/>
        </authorList>
    </citation>
    <scope>NUCLEOTIDE SEQUENCE [LARGE SCALE GENOMIC DNA]</scope>
</reference>
<evidence type="ECO:0000313" key="5">
    <source>
        <dbReference type="Proteomes" id="UP000023152"/>
    </source>
</evidence>
<organism evidence="4 5">
    <name type="scientific">Reticulomyxa filosa</name>
    <dbReference type="NCBI Taxonomy" id="46433"/>
    <lineage>
        <taxon>Eukaryota</taxon>
        <taxon>Sar</taxon>
        <taxon>Rhizaria</taxon>
        <taxon>Retaria</taxon>
        <taxon>Foraminifera</taxon>
        <taxon>Monothalamids</taxon>
        <taxon>Reticulomyxidae</taxon>
        <taxon>Reticulomyxa</taxon>
    </lineage>
</organism>
<sequence length="282" mass="31746">MSHEGFVSNIDHLSEYYSERRSSNASDMSVDKPLRIPDGVECLCNSGKEGGKKKDKNMNRDGDKGSTTDTDNNEMYSIFPPFVYDSKVIESEKKAKEVDQKTIERVKDLIWGKDAEPKDVNRWYQQGFEFVSDENMRFGLLQLHGGPCGILASVQGYILRELVFDTSLQVQLRNESEAPIVATDKQKMEALLRSLQRILVQCARDKCYLPWVVALDSHASHVWCTVCTTSEDLKTQIVSSLPLLSSSCGVVAFLFSVVMARSVDRILEEVDDSTQSLVLPQF</sequence>
<dbReference type="SMART" id="SM01174">
    <property type="entry name" value="DUF4205"/>
    <property type="match status" value="1"/>
</dbReference>
<feature type="region of interest" description="Disordered" evidence="2">
    <location>
        <begin position="45"/>
        <end position="73"/>
    </location>
</feature>
<dbReference type="OrthoDB" id="9981542at2759"/>
<gene>
    <name evidence="4" type="ORF">RFI_18903</name>
</gene>
<evidence type="ECO:0000259" key="3">
    <source>
        <dbReference type="SMART" id="SM01174"/>
    </source>
</evidence>
<dbReference type="InterPro" id="IPR025257">
    <property type="entry name" value="MINDY-3/4_CD"/>
</dbReference>
<dbReference type="AlphaFoldDB" id="X6MX51"/>
<accession>X6MX51</accession>
<proteinExistence type="inferred from homology"/>
<dbReference type="GO" id="GO:0071108">
    <property type="term" value="P:protein K48-linked deubiquitination"/>
    <property type="evidence" value="ECO:0007669"/>
    <property type="project" value="InterPro"/>
</dbReference>
<comment type="caution">
    <text evidence="4">The sequence shown here is derived from an EMBL/GenBank/DDBJ whole genome shotgun (WGS) entry which is preliminary data.</text>
</comment>
<dbReference type="InterPro" id="IPR039785">
    <property type="entry name" value="MINY3/4"/>
</dbReference>
<evidence type="ECO:0000256" key="2">
    <source>
        <dbReference type="SAM" id="MobiDB-lite"/>
    </source>
</evidence>
<evidence type="ECO:0000313" key="4">
    <source>
        <dbReference type="EMBL" id="ETO18369.1"/>
    </source>
</evidence>
<keyword evidence="5" id="KW-1185">Reference proteome</keyword>
<protein>
    <recommendedName>
        <fullName evidence="3">Deubiquitinating enzyme MINDY-3/4 conserved domain-containing protein</fullName>
    </recommendedName>
</protein>
<dbReference type="GO" id="GO:0006508">
    <property type="term" value="P:proteolysis"/>
    <property type="evidence" value="ECO:0007669"/>
    <property type="project" value="UniProtKB-KW"/>
</dbReference>
<feature type="compositionally biased region" description="Basic and acidic residues" evidence="2">
    <location>
        <begin position="49"/>
        <end position="66"/>
    </location>
</feature>
<name>X6MX51_RETFI</name>
<comment type="similarity">
    <text evidence="1">Belongs to the MINDY deubiquitinase family. FAM188 subfamily.</text>
</comment>
<dbReference type="PANTHER" id="PTHR12473:SF8">
    <property type="entry name" value="UBIQUITIN CARBOXYL-TERMINAL HYDROLASE MINDY-4-RELATED"/>
    <property type="match status" value="1"/>
</dbReference>
<dbReference type="PANTHER" id="PTHR12473">
    <property type="entry name" value="UBIQUITIN CARBOXYL-TERMINAL HYDROLASE MINDY-4-RELATED"/>
    <property type="match status" value="1"/>
</dbReference>
<dbReference type="Proteomes" id="UP000023152">
    <property type="component" value="Unassembled WGS sequence"/>
</dbReference>
<evidence type="ECO:0000256" key="1">
    <source>
        <dbReference type="ARBA" id="ARBA00011074"/>
    </source>
</evidence>
<feature type="domain" description="Deubiquitinating enzyme MINDY-3/4 conserved" evidence="3">
    <location>
        <begin position="107"/>
        <end position="282"/>
    </location>
</feature>
<dbReference type="EMBL" id="ASPP01015041">
    <property type="protein sequence ID" value="ETO18369.1"/>
    <property type="molecule type" value="Genomic_DNA"/>
</dbReference>
<dbReference type="GO" id="GO:1990380">
    <property type="term" value="F:K48-linked deubiquitinase activity"/>
    <property type="evidence" value="ECO:0007669"/>
    <property type="project" value="InterPro"/>
</dbReference>